<accession>A0A5N5D3J3</accession>
<keyword evidence="4" id="KW-0862">Zinc</keyword>
<evidence type="ECO:0000256" key="3">
    <source>
        <dbReference type="ARBA" id="ARBA00022723"/>
    </source>
</evidence>
<evidence type="ECO:0000259" key="6">
    <source>
        <dbReference type="Pfam" id="PF08240"/>
    </source>
</evidence>
<evidence type="ECO:0000256" key="1">
    <source>
        <dbReference type="ARBA" id="ARBA00001947"/>
    </source>
</evidence>
<dbReference type="EMBL" id="VCHE01000084">
    <property type="protein sequence ID" value="KAB2572127.1"/>
    <property type="molecule type" value="Genomic_DNA"/>
</dbReference>
<dbReference type="Gene3D" id="3.40.50.720">
    <property type="entry name" value="NAD(P)-binding Rossmann-like Domain"/>
    <property type="match status" value="1"/>
</dbReference>
<feature type="domain" description="Alcohol dehydrogenase-like N-terminal" evidence="6">
    <location>
        <begin position="73"/>
        <end position="196"/>
    </location>
</feature>
<evidence type="ECO:0000313" key="7">
    <source>
        <dbReference type="EMBL" id="KAB2572127.1"/>
    </source>
</evidence>
<comment type="similarity">
    <text evidence="2">Belongs to the zinc-containing alcohol dehydrogenase family.</text>
</comment>
<sequence length="348" mass="36245">MTVSARLDQMVTEAQVNCPSKLECNIQDGKSTTKSTASGLWLPSTQKAVITPEMGRTLNLSVHEIPVRPPTSTEAVVKIFYTGLCRSVSSEYQASKCIIDVGKDACFSIGPEPGFPKHNHIAGHEGIGQVVQSHDPSLIGRTVGIRYLGATCGSCAYCLSGLPTSCPGQLNAPKHIAGTFQEYATVPTSCLVALPDGILLSDPAAAACGDLCAALCSGSAALTALRAARVHAGSVVVVAGVAGAIGHLAGAMARRVFGARVVGIDLGWKCDLLRQNQHHEQYADVLLDAAAATGQDFEARLVRACTRLRPDKALARAADAVVVCASSESAFQNLDKYVCDGGRIVCVG</sequence>
<protein>
    <submittedName>
        <fullName evidence="7">Alcohol dehydrogenase</fullName>
    </submittedName>
</protein>
<keyword evidence="3" id="KW-0479">Metal-binding</keyword>
<dbReference type="SUPFAM" id="SSF50129">
    <property type="entry name" value="GroES-like"/>
    <property type="match status" value="1"/>
</dbReference>
<comment type="caution">
    <text evidence="7">The sequence shown here is derived from an EMBL/GenBank/DDBJ whole genome shotgun (WGS) entry which is preliminary data.</text>
</comment>
<dbReference type="SUPFAM" id="SSF51735">
    <property type="entry name" value="NAD(P)-binding Rossmann-fold domains"/>
    <property type="match status" value="1"/>
</dbReference>
<keyword evidence="5" id="KW-0560">Oxidoreductase</keyword>
<dbReference type="PANTHER" id="PTHR42940:SF2">
    <property type="entry name" value="DEHYDROGENASE FAMILY OXIDOREDUCTASE, PUTATIVE (JCVI)-RELATED"/>
    <property type="match status" value="1"/>
</dbReference>
<evidence type="ECO:0000256" key="2">
    <source>
        <dbReference type="ARBA" id="ARBA00008072"/>
    </source>
</evidence>
<keyword evidence="8" id="KW-1185">Reference proteome</keyword>
<dbReference type="AlphaFoldDB" id="A0A5N5D3J3"/>
<comment type="cofactor">
    <cofactor evidence="1">
        <name>Zn(2+)</name>
        <dbReference type="ChEBI" id="CHEBI:29105"/>
    </cofactor>
</comment>
<dbReference type="Proteomes" id="UP000325902">
    <property type="component" value="Unassembled WGS sequence"/>
</dbReference>
<dbReference type="InterPro" id="IPR036291">
    <property type="entry name" value="NAD(P)-bd_dom_sf"/>
</dbReference>
<evidence type="ECO:0000256" key="4">
    <source>
        <dbReference type="ARBA" id="ARBA00022833"/>
    </source>
</evidence>
<reference evidence="7 8" key="1">
    <citation type="journal article" date="2019" name="Sci. Rep.">
        <title>A multi-omics analysis of the grapevine pathogen Lasiodiplodia theobromae reveals that temperature affects the expression of virulence- and pathogenicity-related genes.</title>
        <authorList>
            <person name="Felix C."/>
            <person name="Meneses R."/>
            <person name="Goncalves M.F.M."/>
            <person name="Tilleman L."/>
            <person name="Duarte A.S."/>
            <person name="Jorrin-Novo J.V."/>
            <person name="Van de Peer Y."/>
            <person name="Deforce D."/>
            <person name="Van Nieuwerburgh F."/>
            <person name="Esteves A.C."/>
            <person name="Alves A."/>
        </authorList>
    </citation>
    <scope>NUCLEOTIDE SEQUENCE [LARGE SCALE GENOMIC DNA]</scope>
    <source>
        <strain evidence="7 8">LA-SOL3</strain>
    </source>
</reference>
<dbReference type="OrthoDB" id="1879366at2759"/>
<organism evidence="7 8">
    <name type="scientific">Lasiodiplodia theobromae</name>
    <dbReference type="NCBI Taxonomy" id="45133"/>
    <lineage>
        <taxon>Eukaryota</taxon>
        <taxon>Fungi</taxon>
        <taxon>Dikarya</taxon>
        <taxon>Ascomycota</taxon>
        <taxon>Pezizomycotina</taxon>
        <taxon>Dothideomycetes</taxon>
        <taxon>Dothideomycetes incertae sedis</taxon>
        <taxon>Botryosphaeriales</taxon>
        <taxon>Botryosphaeriaceae</taxon>
        <taxon>Lasiodiplodia</taxon>
    </lineage>
</organism>
<dbReference type="GO" id="GO:0004022">
    <property type="term" value="F:alcohol dehydrogenase (NAD+) activity"/>
    <property type="evidence" value="ECO:0007669"/>
    <property type="project" value="TreeGrafter"/>
</dbReference>
<evidence type="ECO:0000256" key="5">
    <source>
        <dbReference type="ARBA" id="ARBA00023002"/>
    </source>
</evidence>
<dbReference type="Gene3D" id="3.90.180.10">
    <property type="entry name" value="Medium-chain alcohol dehydrogenases, catalytic domain"/>
    <property type="match status" value="1"/>
</dbReference>
<dbReference type="PANTHER" id="PTHR42940">
    <property type="entry name" value="ALCOHOL DEHYDROGENASE 1-RELATED"/>
    <property type="match status" value="1"/>
</dbReference>
<proteinExistence type="inferred from homology"/>
<dbReference type="InterPro" id="IPR013154">
    <property type="entry name" value="ADH-like_N"/>
</dbReference>
<dbReference type="GO" id="GO:0005737">
    <property type="term" value="C:cytoplasm"/>
    <property type="evidence" value="ECO:0007669"/>
    <property type="project" value="TreeGrafter"/>
</dbReference>
<dbReference type="InterPro" id="IPR011032">
    <property type="entry name" value="GroES-like_sf"/>
</dbReference>
<dbReference type="GO" id="GO:0046872">
    <property type="term" value="F:metal ion binding"/>
    <property type="evidence" value="ECO:0007669"/>
    <property type="project" value="UniProtKB-KW"/>
</dbReference>
<gene>
    <name evidence="7" type="primary">adhT</name>
    <name evidence="7" type="ORF">DBV05_g9207</name>
</gene>
<evidence type="ECO:0000313" key="8">
    <source>
        <dbReference type="Proteomes" id="UP000325902"/>
    </source>
</evidence>
<name>A0A5N5D3J3_9PEZI</name>
<dbReference type="Pfam" id="PF08240">
    <property type="entry name" value="ADH_N"/>
    <property type="match status" value="1"/>
</dbReference>